<dbReference type="SFLD" id="SFLDS00029">
    <property type="entry name" value="Radical_SAM"/>
    <property type="match status" value="1"/>
</dbReference>
<dbReference type="EMBL" id="CP051774">
    <property type="protein sequence ID" value="QJE94573.1"/>
    <property type="molecule type" value="Genomic_DNA"/>
</dbReference>
<evidence type="ECO:0000256" key="4">
    <source>
        <dbReference type="ARBA" id="ARBA00022723"/>
    </source>
</evidence>
<feature type="region of interest" description="Disordered" evidence="7">
    <location>
        <begin position="1"/>
        <end position="29"/>
    </location>
</feature>
<keyword evidence="2" id="KW-0004">4Fe-4S</keyword>
<dbReference type="Gene3D" id="3.20.20.70">
    <property type="entry name" value="Aldolase class I"/>
    <property type="match status" value="1"/>
</dbReference>
<gene>
    <name evidence="9" type="primary">thiH</name>
    <name evidence="9" type="ORF">HHL09_01830</name>
</gene>
<evidence type="ECO:0000256" key="1">
    <source>
        <dbReference type="ARBA" id="ARBA00001966"/>
    </source>
</evidence>
<evidence type="ECO:0000256" key="7">
    <source>
        <dbReference type="SAM" id="MobiDB-lite"/>
    </source>
</evidence>
<reference evidence="9 10" key="1">
    <citation type="submission" date="2020-04" db="EMBL/GenBank/DDBJ databases">
        <title>Luteolibacter sp. G-1-1-1 isolated from soil.</title>
        <authorList>
            <person name="Dahal R.H."/>
        </authorList>
    </citation>
    <scope>NUCLEOTIDE SEQUENCE [LARGE SCALE GENOMIC DNA]</scope>
    <source>
        <strain evidence="9 10">G-1-1-1</strain>
    </source>
</reference>
<evidence type="ECO:0000256" key="3">
    <source>
        <dbReference type="ARBA" id="ARBA00022691"/>
    </source>
</evidence>
<keyword evidence="9" id="KW-0456">Lyase</keyword>
<dbReference type="Pfam" id="PF04055">
    <property type="entry name" value="Radical_SAM"/>
    <property type="match status" value="1"/>
</dbReference>
<dbReference type="InterPro" id="IPR034428">
    <property type="entry name" value="ThiH/NoCL/HydG-like"/>
</dbReference>
<dbReference type="SMART" id="SM00876">
    <property type="entry name" value="BATS"/>
    <property type="match status" value="1"/>
</dbReference>
<dbReference type="SUPFAM" id="SSF102114">
    <property type="entry name" value="Radical SAM enzymes"/>
    <property type="match status" value="1"/>
</dbReference>
<keyword evidence="4" id="KW-0479">Metal-binding</keyword>
<evidence type="ECO:0000256" key="2">
    <source>
        <dbReference type="ARBA" id="ARBA00022485"/>
    </source>
</evidence>
<protein>
    <submittedName>
        <fullName evidence="9">2-iminoacetate synthase ThiH</fullName>
        <ecNumber evidence="9">4.1.99.19</ecNumber>
    </submittedName>
</protein>
<keyword evidence="5" id="KW-0408">Iron</keyword>
<dbReference type="SFLD" id="SFLDF00301">
    <property type="entry name" value="2-iminoacetate_synthase_(ThiH)"/>
    <property type="match status" value="1"/>
</dbReference>
<dbReference type="InterPro" id="IPR010722">
    <property type="entry name" value="BATS_dom"/>
</dbReference>
<dbReference type="SFLD" id="SFLDG01060">
    <property type="entry name" value="BATS_domain_containing"/>
    <property type="match status" value="1"/>
</dbReference>
<evidence type="ECO:0000313" key="10">
    <source>
        <dbReference type="Proteomes" id="UP000501812"/>
    </source>
</evidence>
<accession>A0A858REI5</accession>
<keyword evidence="6" id="KW-0411">Iron-sulfur</keyword>
<dbReference type="CDD" id="cd01335">
    <property type="entry name" value="Radical_SAM"/>
    <property type="match status" value="1"/>
</dbReference>
<dbReference type="AlphaFoldDB" id="A0A858REI5"/>
<dbReference type="SFLD" id="SFLDG01081">
    <property type="entry name" value="cleavage_of_the_Ca-Cb_bond_in"/>
    <property type="match status" value="1"/>
</dbReference>
<evidence type="ECO:0000259" key="8">
    <source>
        <dbReference type="PROSITE" id="PS51918"/>
    </source>
</evidence>
<dbReference type="InterPro" id="IPR013785">
    <property type="entry name" value="Aldolase_TIM"/>
</dbReference>
<dbReference type="InterPro" id="IPR012726">
    <property type="entry name" value="ThiH"/>
</dbReference>
<comment type="cofactor">
    <cofactor evidence="1">
        <name>[4Fe-4S] cluster</name>
        <dbReference type="ChEBI" id="CHEBI:49883"/>
    </cofactor>
</comment>
<dbReference type="InterPro" id="IPR007197">
    <property type="entry name" value="rSAM"/>
</dbReference>
<dbReference type="NCBIfam" id="TIGR02351">
    <property type="entry name" value="thiH"/>
    <property type="match status" value="1"/>
</dbReference>
<dbReference type="Pfam" id="PF06968">
    <property type="entry name" value="BATS"/>
    <property type="match status" value="1"/>
</dbReference>
<name>A0A858REI5_9BACT</name>
<dbReference type="PANTHER" id="PTHR43583:SF1">
    <property type="entry name" value="2-IMINOACETATE SYNTHASE"/>
    <property type="match status" value="1"/>
</dbReference>
<sequence>MVPAARGSPDNSPHPPTLQSRGSRFDDPPRLIQAPRDVSFSAHLASALERKSPLLQRFERLIAPASDRELEALARESQRLTRHHFGRTMRLFAPLYLSNECVNNCSYCGFSRDNGILRVTLTVEQVLREARYLHDLGFRNILLVAGEHPKFVSEGYLQECIDALKGMFPTIGIEVGPMEDDQYAEIVRHGAEGLIVYQETYQPETYAKLHTAGPKKNFGWRLDCPERAYAGGFRRIGIGALFGLAEWQKEAMALAAHLEYLYKHCWKAQFTVAFPRMRPYAGNYQYEADEQLYLSDRALVQLTCAFRVCFPQVGIVLSTRESPAFRDALAPLGVTSMSAGARTEPGGYTGAGSEDLHLTVKGRRVELEKVTGCEKATEQFKIDDSRSPAEVAAMLKSKQLDPVWKDWDEAILAH</sequence>
<evidence type="ECO:0000256" key="6">
    <source>
        <dbReference type="ARBA" id="ARBA00023014"/>
    </source>
</evidence>
<dbReference type="KEGG" id="luo:HHL09_01830"/>
<evidence type="ECO:0000313" key="9">
    <source>
        <dbReference type="EMBL" id="QJE94573.1"/>
    </source>
</evidence>
<dbReference type="GO" id="GO:0051539">
    <property type="term" value="F:4 iron, 4 sulfur cluster binding"/>
    <property type="evidence" value="ECO:0007669"/>
    <property type="project" value="UniProtKB-KW"/>
</dbReference>
<dbReference type="InterPro" id="IPR058240">
    <property type="entry name" value="rSAM_sf"/>
</dbReference>
<evidence type="ECO:0000256" key="5">
    <source>
        <dbReference type="ARBA" id="ARBA00023004"/>
    </source>
</evidence>
<keyword evidence="10" id="KW-1185">Reference proteome</keyword>
<dbReference type="EC" id="4.1.99.19" evidence="9"/>
<dbReference type="Proteomes" id="UP000501812">
    <property type="component" value="Chromosome"/>
</dbReference>
<dbReference type="PROSITE" id="PS51918">
    <property type="entry name" value="RADICAL_SAM"/>
    <property type="match status" value="1"/>
</dbReference>
<keyword evidence="3" id="KW-0949">S-adenosyl-L-methionine</keyword>
<dbReference type="GO" id="GO:0036355">
    <property type="term" value="F:2-iminoacetate synthase activity"/>
    <property type="evidence" value="ECO:0007669"/>
    <property type="project" value="UniProtKB-EC"/>
</dbReference>
<proteinExistence type="predicted"/>
<dbReference type="PANTHER" id="PTHR43583">
    <property type="entry name" value="2-IMINOACETATE SYNTHASE"/>
    <property type="match status" value="1"/>
</dbReference>
<feature type="domain" description="Radical SAM core" evidence="8">
    <location>
        <begin position="87"/>
        <end position="312"/>
    </location>
</feature>
<dbReference type="GO" id="GO:0005506">
    <property type="term" value="F:iron ion binding"/>
    <property type="evidence" value="ECO:0007669"/>
    <property type="project" value="InterPro"/>
</dbReference>
<organism evidence="9 10">
    <name type="scientific">Luteolibacter luteus</name>
    <dbReference type="NCBI Taxonomy" id="2728835"/>
    <lineage>
        <taxon>Bacteria</taxon>
        <taxon>Pseudomonadati</taxon>
        <taxon>Verrucomicrobiota</taxon>
        <taxon>Verrucomicrobiia</taxon>
        <taxon>Verrucomicrobiales</taxon>
        <taxon>Verrucomicrobiaceae</taxon>
        <taxon>Luteolibacter</taxon>
    </lineage>
</organism>